<comment type="caution">
    <text evidence="1">The sequence shown here is derived from an EMBL/GenBank/DDBJ whole genome shotgun (WGS) entry which is preliminary data.</text>
</comment>
<sequence>MTKVNDPANLNGKLFGYEMRYTNPVYSNVAPGRFNGNIAEIDWNNASENVLKRYNYGYDNLNRLKDAIYTEPGSTNPYNNNFNENLTYDLNGNIMTLKRNAFPIFGTTSTLVDDLAYQYTGNRLDKVIENSLNDTGYEGGNNLIDYDLNGNMITMKDKGIQTIAYNYLNLPNDFQISQLNPFGIAV</sequence>
<dbReference type="AlphaFoldDB" id="A0A3D9CWU9"/>
<evidence type="ECO:0000313" key="2">
    <source>
        <dbReference type="Proteomes" id="UP000257030"/>
    </source>
</evidence>
<dbReference type="Proteomes" id="UP000257030">
    <property type="component" value="Unassembled WGS sequence"/>
</dbReference>
<feature type="non-terminal residue" evidence="1">
    <location>
        <position position="186"/>
    </location>
</feature>
<evidence type="ECO:0000313" key="1">
    <source>
        <dbReference type="EMBL" id="REC70243.1"/>
    </source>
</evidence>
<gene>
    <name evidence="1" type="ORF">DRF60_20875</name>
</gene>
<proteinExistence type="predicted"/>
<name>A0A3D9CWU9_9FLAO</name>
<dbReference type="EMBL" id="QNUH01000069">
    <property type="protein sequence ID" value="REC70243.1"/>
    <property type="molecule type" value="Genomic_DNA"/>
</dbReference>
<keyword evidence="2" id="KW-1185">Reference proteome</keyword>
<protein>
    <submittedName>
        <fullName evidence="1">RHS repeat-associated core domain-containing protein</fullName>
    </submittedName>
</protein>
<organism evidence="1 2">
    <name type="scientific">Chryseobacterium elymi</name>
    <dbReference type="NCBI Taxonomy" id="395936"/>
    <lineage>
        <taxon>Bacteria</taxon>
        <taxon>Pseudomonadati</taxon>
        <taxon>Bacteroidota</taxon>
        <taxon>Flavobacteriia</taxon>
        <taxon>Flavobacteriales</taxon>
        <taxon>Weeksellaceae</taxon>
        <taxon>Chryseobacterium group</taxon>
        <taxon>Chryseobacterium</taxon>
    </lineage>
</organism>
<accession>A0A3D9CWU9</accession>
<reference evidence="1 2" key="1">
    <citation type="journal article" date="2010" name="Syst. Appl. Microbiol.">
        <title>Four new species of Chryseobacterium from the rhizosphere of coastal sand dune plants, Chryseobacterium elymi sp. nov., Chryseobacterium hagamense sp. nov., Chryseobacterium lathyri sp. nov. and Chryseobacterium rhizosphaerae sp. nov.</title>
        <authorList>
            <person name="Cho S.H."/>
            <person name="Lee K.S."/>
            <person name="Shin D.S."/>
            <person name="Han J.H."/>
            <person name="Park K.S."/>
            <person name="Lee C.H."/>
            <person name="Park K.H."/>
            <person name="Kim S.B."/>
        </authorList>
    </citation>
    <scope>NUCLEOTIDE SEQUENCE [LARGE SCALE GENOMIC DNA]</scope>
    <source>
        <strain evidence="1 2">KCTC 22547</strain>
    </source>
</reference>
<dbReference type="Gene3D" id="2.180.10.10">
    <property type="entry name" value="RHS repeat-associated core"/>
    <property type="match status" value="1"/>
</dbReference>